<gene>
    <name evidence="1" type="ORF">M9Y10_003143</name>
</gene>
<sequence>MHCLNIFLPSFRLSNEIINQNDKVRVSITTIPEKNKQAFIIDAKEMNDSNLQFSVDITDKTKGILFVFRRKNFLLNDPIVCSTVVNSSDFPRLTDEHQTTDFKYINLYERSQDTNKISSDPRIIGEMKIQYTILELPALQVKKATGESLFPFLNSFFNNIEKKNQKENKMLSSIMIFDEN</sequence>
<evidence type="ECO:0000313" key="1">
    <source>
        <dbReference type="EMBL" id="KAK8880469.1"/>
    </source>
</evidence>
<dbReference type="Proteomes" id="UP001470230">
    <property type="component" value="Unassembled WGS sequence"/>
</dbReference>
<name>A0ABR2JNQ6_9EUKA</name>
<evidence type="ECO:0000313" key="2">
    <source>
        <dbReference type="Proteomes" id="UP001470230"/>
    </source>
</evidence>
<protein>
    <submittedName>
        <fullName evidence="1">Uncharacterized protein</fullName>
    </submittedName>
</protein>
<keyword evidence="2" id="KW-1185">Reference proteome</keyword>
<proteinExistence type="predicted"/>
<dbReference type="EMBL" id="JAPFFF010000010">
    <property type="protein sequence ID" value="KAK8880469.1"/>
    <property type="molecule type" value="Genomic_DNA"/>
</dbReference>
<reference evidence="1 2" key="1">
    <citation type="submission" date="2024-04" db="EMBL/GenBank/DDBJ databases">
        <title>Tritrichomonas musculus Genome.</title>
        <authorList>
            <person name="Alves-Ferreira E."/>
            <person name="Grigg M."/>
            <person name="Lorenzi H."/>
            <person name="Galac M."/>
        </authorList>
    </citation>
    <scope>NUCLEOTIDE SEQUENCE [LARGE SCALE GENOMIC DNA]</scope>
    <source>
        <strain evidence="1 2">EAF2021</strain>
    </source>
</reference>
<organism evidence="1 2">
    <name type="scientific">Tritrichomonas musculus</name>
    <dbReference type="NCBI Taxonomy" id="1915356"/>
    <lineage>
        <taxon>Eukaryota</taxon>
        <taxon>Metamonada</taxon>
        <taxon>Parabasalia</taxon>
        <taxon>Tritrichomonadida</taxon>
        <taxon>Tritrichomonadidae</taxon>
        <taxon>Tritrichomonas</taxon>
    </lineage>
</organism>
<accession>A0ABR2JNQ6</accession>
<comment type="caution">
    <text evidence="1">The sequence shown here is derived from an EMBL/GenBank/DDBJ whole genome shotgun (WGS) entry which is preliminary data.</text>
</comment>